<comment type="caution">
    <text evidence="1">The sequence shown here is derived from an EMBL/GenBank/DDBJ whole genome shotgun (WGS) entry which is preliminary data.</text>
</comment>
<dbReference type="Proteomes" id="UP001055811">
    <property type="component" value="Linkage Group LG01"/>
</dbReference>
<protein>
    <submittedName>
        <fullName evidence="1">Uncharacterized protein</fullName>
    </submittedName>
</protein>
<dbReference type="EMBL" id="CM042009">
    <property type="protein sequence ID" value="KAI3792169.1"/>
    <property type="molecule type" value="Genomic_DNA"/>
</dbReference>
<reference evidence="1 2" key="2">
    <citation type="journal article" date="2022" name="Mol. Ecol. Resour.">
        <title>The genomes of chicory, endive, great burdock and yacon provide insights into Asteraceae paleo-polyploidization history and plant inulin production.</title>
        <authorList>
            <person name="Fan W."/>
            <person name="Wang S."/>
            <person name="Wang H."/>
            <person name="Wang A."/>
            <person name="Jiang F."/>
            <person name="Liu H."/>
            <person name="Zhao H."/>
            <person name="Xu D."/>
            <person name="Zhang Y."/>
        </authorList>
    </citation>
    <scope>NUCLEOTIDE SEQUENCE [LARGE SCALE GENOMIC DNA]</scope>
    <source>
        <strain evidence="2">cv. Punajuju</strain>
        <tissue evidence="1">Leaves</tissue>
    </source>
</reference>
<name>A0ACB9H903_CICIN</name>
<organism evidence="1 2">
    <name type="scientific">Cichorium intybus</name>
    <name type="common">Chicory</name>
    <dbReference type="NCBI Taxonomy" id="13427"/>
    <lineage>
        <taxon>Eukaryota</taxon>
        <taxon>Viridiplantae</taxon>
        <taxon>Streptophyta</taxon>
        <taxon>Embryophyta</taxon>
        <taxon>Tracheophyta</taxon>
        <taxon>Spermatophyta</taxon>
        <taxon>Magnoliopsida</taxon>
        <taxon>eudicotyledons</taxon>
        <taxon>Gunneridae</taxon>
        <taxon>Pentapetalae</taxon>
        <taxon>asterids</taxon>
        <taxon>campanulids</taxon>
        <taxon>Asterales</taxon>
        <taxon>Asteraceae</taxon>
        <taxon>Cichorioideae</taxon>
        <taxon>Cichorieae</taxon>
        <taxon>Cichoriinae</taxon>
        <taxon>Cichorium</taxon>
    </lineage>
</organism>
<sequence length="119" mass="12933">MLLRFQATVTLPSPKSCSPFAFRMAMKEFTGAAHLSPHTSSSGGCKHRPTHPLNLRRFQVRNPPLFTFQRRPKGLATVINGDASLLSGHHGIDPTQPSSTSSGNWTSETLPILSLSPPE</sequence>
<evidence type="ECO:0000313" key="1">
    <source>
        <dbReference type="EMBL" id="KAI3792169.1"/>
    </source>
</evidence>
<reference evidence="2" key="1">
    <citation type="journal article" date="2022" name="Mol. Ecol. Resour.">
        <title>The genomes of chicory, endive, great burdock and yacon provide insights into Asteraceae palaeo-polyploidization history and plant inulin production.</title>
        <authorList>
            <person name="Fan W."/>
            <person name="Wang S."/>
            <person name="Wang H."/>
            <person name="Wang A."/>
            <person name="Jiang F."/>
            <person name="Liu H."/>
            <person name="Zhao H."/>
            <person name="Xu D."/>
            <person name="Zhang Y."/>
        </authorList>
    </citation>
    <scope>NUCLEOTIDE SEQUENCE [LARGE SCALE GENOMIC DNA]</scope>
    <source>
        <strain evidence="2">cv. Punajuju</strain>
    </source>
</reference>
<keyword evidence="2" id="KW-1185">Reference proteome</keyword>
<evidence type="ECO:0000313" key="2">
    <source>
        <dbReference type="Proteomes" id="UP001055811"/>
    </source>
</evidence>
<gene>
    <name evidence="1" type="ORF">L2E82_06040</name>
</gene>
<accession>A0ACB9H903</accession>
<proteinExistence type="predicted"/>